<sequence>MSSKRGRGGGSYCLPRDILSTELLPRLPATSLVRFRCVSKAWRDLISEPSFIEMQLQQQLSKADIDGSGAIVIPRPGNHSSLNLLIGSQGLFHSTVVGSGNSTLKRLHFNHFPLEVTKSNYYPCLLGSCNGLICIQDYRKNVLGIWNPSIQSYRRLPHIPQRVPLSFGFGYDAMIKDYKLVRIAEFSKGGQLRLQVQVFTLGTNSWRRISDHSRCSFWGSNGLFINGFLYWKLVTNELISFDIHHEVFSGINLPEAFLFNNDPWMEIGELGGCLALVHELRTNSGVAHNLWVMKENWVKMYSINMPPTLSAKYCTPNKPIGIIRFNKKKENHVEIVYLSSDGHPFCYDLSTSQFRCFRVRGARYTRSADSIIPYVESLVSLDH</sequence>
<reference evidence="3 5" key="1">
    <citation type="submission" date="2024-01" db="EMBL/GenBank/DDBJ databases">
        <title>Genome assemblies of Stephania.</title>
        <authorList>
            <person name="Yang L."/>
        </authorList>
    </citation>
    <scope>NUCLEOTIDE SEQUENCE [LARGE SCALE GENOMIC DNA]</scope>
    <source>
        <strain evidence="3">QJT</strain>
        <tissue evidence="3">Leaf</tissue>
    </source>
</reference>
<evidence type="ECO:0000313" key="3">
    <source>
        <dbReference type="EMBL" id="KAK9137039.1"/>
    </source>
</evidence>
<protein>
    <recommendedName>
        <fullName evidence="6">F-box domain-containing protein</fullName>
    </recommendedName>
</protein>
<dbReference type="Pfam" id="PF08268">
    <property type="entry name" value="FBA_3"/>
    <property type="match status" value="1"/>
</dbReference>
<dbReference type="SUPFAM" id="SSF81383">
    <property type="entry name" value="F-box domain"/>
    <property type="match status" value="1"/>
</dbReference>
<dbReference type="PANTHER" id="PTHR31672:SF13">
    <property type="entry name" value="F-BOX PROTEIN CPR30-LIKE"/>
    <property type="match status" value="1"/>
</dbReference>
<dbReference type="InterPro" id="IPR036047">
    <property type="entry name" value="F-box-like_dom_sf"/>
</dbReference>
<evidence type="ECO:0000313" key="5">
    <source>
        <dbReference type="Proteomes" id="UP001417504"/>
    </source>
</evidence>
<accession>A0AAP0JND0</accession>
<comment type="caution">
    <text evidence="3">The sequence shown here is derived from an EMBL/GenBank/DDBJ whole genome shotgun (WGS) entry which is preliminary data.</text>
</comment>
<dbReference type="Gene3D" id="1.20.1280.50">
    <property type="match status" value="1"/>
</dbReference>
<dbReference type="EMBL" id="JBBNAE010000003">
    <property type="protein sequence ID" value="KAK9137041.1"/>
    <property type="molecule type" value="Genomic_DNA"/>
</dbReference>
<dbReference type="InterPro" id="IPR017451">
    <property type="entry name" value="F-box-assoc_interact_dom"/>
</dbReference>
<evidence type="ECO:0000259" key="1">
    <source>
        <dbReference type="Pfam" id="PF00646"/>
    </source>
</evidence>
<dbReference type="NCBIfam" id="TIGR01640">
    <property type="entry name" value="F_box_assoc_1"/>
    <property type="match status" value="1"/>
</dbReference>
<organism evidence="3 5">
    <name type="scientific">Stephania japonica</name>
    <dbReference type="NCBI Taxonomy" id="461633"/>
    <lineage>
        <taxon>Eukaryota</taxon>
        <taxon>Viridiplantae</taxon>
        <taxon>Streptophyta</taxon>
        <taxon>Embryophyta</taxon>
        <taxon>Tracheophyta</taxon>
        <taxon>Spermatophyta</taxon>
        <taxon>Magnoliopsida</taxon>
        <taxon>Ranunculales</taxon>
        <taxon>Menispermaceae</taxon>
        <taxon>Menispermoideae</taxon>
        <taxon>Cissampelideae</taxon>
        <taxon>Stephania</taxon>
    </lineage>
</organism>
<name>A0AAP0JND0_9MAGN</name>
<evidence type="ECO:0000259" key="2">
    <source>
        <dbReference type="Pfam" id="PF08268"/>
    </source>
</evidence>
<gene>
    <name evidence="3" type="ORF">Sjap_007633</name>
    <name evidence="4" type="ORF">Sjap_007635</name>
</gene>
<dbReference type="InterPro" id="IPR013187">
    <property type="entry name" value="F-box-assoc_dom_typ3"/>
</dbReference>
<evidence type="ECO:0008006" key="6">
    <source>
        <dbReference type="Google" id="ProtNLM"/>
    </source>
</evidence>
<feature type="domain" description="F-box" evidence="1">
    <location>
        <begin position="26"/>
        <end position="51"/>
    </location>
</feature>
<dbReference type="PANTHER" id="PTHR31672">
    <property type="entry name" value="BNACNNG10540D PROTEIN"/>
    <property type="match status" value="1"/>
</dbReference>
<feature type="domain" description="F-box associated beta-propeller type 3" evidence="2">
    <location>
        <begin position="105"/>
        <end position="365"/>
    </location>
</feature>
<dbReference type="InterPro" id="IPR001810">
    <property type="entry name" value="F-box_dom"/>
</dbReference>
<keyword evidence="5" id="KW-1185">Reference proteome</keyword>
<dbReference type="Proteomes" id="UP001417504">
    <property type="component" value="Unassembled WGS sequence"/>
</dbReference>
<dbReference type="AlphaFoldDB" id="A0AAP0JND0"/>
<dbReference type="CDD" id="cd22157">
    <property type="entry name" value="F-box_AtFBW1-like"/>
    <property type="match status" value="1"/>
</dbReference>
<dbReference type="EMBL" id="JBBNAE010000003">
    <property type="protein sequence ID" value="KAK9137039.1"/>
    <property type="molecule type" value="Genomic_DNA"/>
</dbReference>
<proteinExistence type="predicted"/>
<evidence type="ECO:0000313" key="4">
    <source>
        <dbReference type="EMBL" id="KAK9137041.1"/>
    </source>
</evidence>
<dbReference type="Pfam" id="PF00646">
    <property type="entry name" value="F-box"/>
    <property type="match status" value="1"/>
</dbReference>
<dbReference type="InterPro" id="IPR050796">
    <property type="entry name" value="SCF_F-box_component"/>
</dbReference>